<feature type="transmembrane region" description="Helical" evidence="1">
    <location>
        <begin position="133"/>
        <end position="153"/>
    </location>
</feature>
<keyword evidence="1" id="KW-0812">Transmembrane</keyword>
<feature type="transmembrane region" description="Helical" evidence="1">
    <location>
        <begin position="33"/>
        <end position="51"/>
    </location>
</feature>
<sequence>MRLPFPERIPLKIAAIYAAILFVLEQMQGTETYYSICVFSFIVIATLTFNMAGGFTRPTGGYVFAYAMLGCILGWTWKAWLGEAADTNLRSPHVTVGVFLGGIVSMFVAVYFSTKLRPRKALLEGLLPERHTSAVVAICVVFGMAITLLTYIVPHTDGSLISSLQQANNWIPLAIILGVRHEIERSGGQRSVNAPVLIAGGFYFVFGLINFSKEGIFTPFLCYLVAACSMRLRVSLGQIAGAAVVVYLMATYLTPYSQYGRGFKSLETNVSLSQFEYNAGQAVTLLSDLGRVRQQNEAIEQFSRQFESTSYFNSNQGLIERLQMISADDLLIDATERGKSSYGLLPIWTTLAGAIPHIFWPNRPEFYWGNLYAHEIGGMIDDRDATTGVSFTPSSEAYHMAGWLGVFLVAPAVWLFDFLFCDLVCGDVRRSPWGLFIILLFAHVAPEGMLTGSMMVVERNGPALIGAAYLCAYAIPFLVSLFLRARSGAAPAVRATPQEG</sequence>
<organism evidence="2 3">
    <name type="scientific">Granulicella rosea</name>
    <dbReference type="NCBI Taxonomy" id="474952"/>
    <lineage>
        <taxon>Bacteria</taxon>
        <taxon>Pseudomonadati</taxon>
        <taxon>Acidobacteriota</taxon>
        <taxon>Terriglobia</taxon>
        <taxon>Terriglobales</taxon>
        <taxon>Acidobacteriaceae</taxon>
        <taxon>Granulicella</taxon>
    </lineage>
</organism>
<feature type="transmembrane region" description="Helical" evidence="1">
    <location>
        <begin position="400"/>
        <end position="421"/>
    </location>
</feature>
<accession>A0A239L868</accession>
<dbReference type="OrthoDB" id="107211at2"/>
<gene>
    <name evidence="2" type="ORF">SAMN05421770_106155</name>
</gene>
<evidence type="ECO:0000313" key="3">
    <source>
        <dbReference type="Proteomes" id="UP000198356"/>
    </source>
</evidence>
<keyword evidence="1" id="KW-0472">Membrane</keyword>
<dbReference type="RefSeq" id="WP_089409487.1">
    <property type="nucleotide sequence ID" value="NZ_FZOU01000006.1"/>
</dbReference>
<evidence type="ECO:0000256" key="1">
    <source>
        <dbReference type="SAM" id="Phobius"/>
    </source>
</evidence>
<reference evidence="2 3" key="1">
    <citation type="submission" date="2017-06" db="EMBL/GenBank/DDBJ databases">
        <authorList>
            <person name="Kim H.J."/>
            <person name="Triplett B.A."/>
        </authorList>
    </citation>
    <scope>NUCLEOTIDE SEQUENCE [LARGE SCALE GENOMIC DNA]</scope>
    <source>
        <strain evidence="2 3">DSM 18704</strain>
    </source>
</reference>
<dbReference type="Proteomes" id="UP000198356">
    <property type="component" value="Unassembled WGS sequence"/>
</dbReference>
<feature type="transmembrane region" description="Helical" evidence="1">
    <location>
        <begin position="93"/>
        <end position="112"/>
    </location>
</feature>
<feature type="transmembrane region" description="Helical" evidence="1">
    <location>
        <begin position="232"/>
        <end position="254"/>
    </location>
</feature>
<name>A0A239L868_9BACT</name>
<feature type="transmembrane region" description="Helical" evidence="1">
    <location>
        <begin position="63"/>
        <end position="81"/>
    </location>
</feature>
<dbReference type="AlphaFoldDB" id="A0A239L868"/>
<feature type="transmembrane region" description="Helical" evidence="1">
    <location>
        <begin position="463"/>
        <end position="483"/>
    </location>
</feature>
<dbReference type="EMBL" id="FZOU01000006">
    <property type="protein sequence ID" value="SNT26182.1"/>
    <property type="molecule type" value="Genomic_DNA"/>
</dbReference>
<keyword evidence="1" id="KW-1133">Transmembrane helix</keyword>
<evidence type="ECO:0008006" key="4">
    <source>
        <dbReference type="Google" id="ProtNLM"/>
    </source>
</evidence>
<proteinExistence type="predicted"/>
<protein>
    <recommendedName>
        <fullName evidence="4">Oligosaccharide repeat unit polymerase</fullName>
    </recommendedName>
</protein>
<evidence type="ECO:0000313" key="2">
    <source>
        <dbReference type="EMBL" id="SNT26182.1"/>
    </source>
</evidence>
<feature type="transmembrane region" description="Helical" evidence="1">
    <location>
        <begin position="191"/>
        <end position="212"/>
    </location>
</feature>
<keyword evidence="3" id="KW-1185">Reference proteome</keyword>
<feature type="transmembrane region" description="Helical" evidence="1">
    <location>
        <begin position="433"/>
        <end position="457"/>
    </location>
</feature>